<reference evidence="3" key="1">
    <citation type="journal article" date="2021" name="Front. Microbiol.">
        <title>Comprehensive Comparative Genomics and Phenotyping of Methylobacterium Species.</title>
        <authorList>
            <person name="Alessa O."/>
            <person name="Ogura Y."/>
            <person name="Fujitani Y."/>
            <person name="Takami H."/>
            <person name="Hayashi T."/>
            <person name="Sahin N."/>
            <person name="Tani A."/>
        </authorList>
    </citation>
    <scope>NUCLEOTIDE SEQUENCE</scope>
    <source>
        <strain evidence="3">DSM 19015</strain>
    </source>
</reference>
<dbReference type="PANTHER" id="PTHR43201:SF32">
    <property type="entry name" value="2-SUCCINYLBENZOATE--COA LIGASE, CHLOROPLASTIC_PEROXISOMAL"/>
    <property type="match status" value="1"/>
</dbReference>
<dbReference type="Proteomes" id="UP001055125">
    <property type="component" value="Unassembled WGS sequence"/>
</dbReference>
<dbReference type="RefSeq" id="WP_238244737.1">
    <property type="nucleotide sequence ID" value="NZ_BPQP01000041.1"/>
</dbReference>
<dbReference type="SUPFAM" id="SSF56801">
    <property type="entry name" value="Acetyl-CoA synthetase-like"/>
    <property type="match status" value="1"/>
</dbReference>
<dbReference type="Pfam" id="PF00501">
    <property type="entry name" value="AMP-binding"/>
    <property type="match status" value="1"/>
</dbReference>
<gene>
    <name evidence="3" type="ORF">OCOJLMKI_2806</name>
</gene>
<dbReference type="InterPro" id="IPR000873">
    <property type="entry name" value="AMP-dep_synth/lig_dom"/>
</dbReference>
<organism evidence="3 4">
    <name type="scientific">Methylobacterium iners</name>
    <dbReference type="NCBI Taxonomy" id="418707"/>
    <lineage>
        <taxon>Bacteria</taxon>
        <taxon>Pseudomonadati</taxon>
        <taxon>Pseudomonadota</taxon>
        <taxon>Alphaproteobacteria</taxon>
        <taxon>Hyphomicrobiales</taxon>
        <taxon>Methylobacteriaceae</taxon>
        <taxon>Methylobacterium</taxon>
    </lineage>
</organism>
<comment type="caution">
    <text evidence="3">The sequence shown here is derived from an EMBL/GenBank/DDBJ whole genome shotgun (WGS) entry which is preliminary data.</text>
</comment>
<dbReference type="EMBL" id="BPQP01000041">
    <property type="protein sequence ID" value="GJD95593.1"/>
    <property type="molecule type" value="Genomic_DNA"/>
</dbReference>
<evidence type="ECO:0000256" key="1">
    <source>
        <dbReference type="SAM" id="MobiDB-lite"/>
    </source>
</evidence>
<evidence type="ECO:0000259" key="2">
    <source>
        <dbReference type="Pfam" id="PF00501"/>
    </source>
</evidence>
<protein>
    <recommendedName>
        <fullName evidence="2">AMP-dependent synthetase/ligase domain-containing protein</fullName>
    </recommendedName>
</protein>
<keyword evidence="4" id="KW-1185">Reference proteome</keyword>
<feature type="region of interest" description="Disordered" evidence="1">
    <location>
        <begin position="1"/>
        <end position="45"/>
    </location>
</feature>
<sequence>MQLALPPERDPAIAVAAQRRGPPPGQGAAHRSVRPAQGHAPRSSTIREWEILRESKLLATLARPVPQALEGPHEPQMSAEPAEGRAGLCARLAEIAYHHPHRIAFVDPAAKAEWTGRGAITWTYAAAAEIVARLANGLRGWRLPPGSRIGLCLDGGAEGLIAYLAVEAAGHVPCPLPIAWDEARLAAAVQSAGLSAVLTQARFGASLPAERLCRVALSYFGLRYVAAFGPAVPDGVISLDGMVLDERGGPFAPQTGGGLVSFAAGDPARPMHRPAASLLAAIAHCRARIRVGPGERILMLLPGGDLRSLVAGLGTALLAGASLEILPVFEAAAFAVALARPVPTHLVLPAQLEANLARIALPGTLRSVTLAHRAPAAFGPALLHPTAERVIVDLVDLDATAILVGARGADDVARTLADPNSAALPPIRMAMRIEPDGRLALRGEACAAHPLRRGMQAETTADGWTLTRFRTEVRDGLATAVALA</sequence>
<evidence type="ECO:0000313" key="3">
    <source>
        <dbReference type="EMBL" id="GJD95593.1"/>
    </source>
</evidence>
<evidence type="ECO:0000313" key="4">
    <source>
        <dbReference type="Proteomes" id="UP001055125"/>
    </source>
</evidence>
<reference evidence="3" key="2">
    <citation type="submission" date="2021-08" db="EMBL/GenBank/DDBJ databases">
        <authorList>
            <person name="Tani A."/>
            <person name="Ola A."/>
            <person name="Ogura Y."/>
            <person name="Katsura K."/>
            <person name="Hayashi T."/>
        </authorList>
    </citation>
    <scope>NUCLEOTIDE SEQUENCE</scope>
    <source>
        <strain evidence="3">DSM 19015</strain>
    </source>
</reference>
<feature type="domain" description="AMP-dependent synthetase/ligase" evidence="2">
    <location>
        <begin position="94"/>
        <end position="202"/>
    </location>
</feature>
<dbReference type="PANTHER" id="PTHR43201">
    <property type="entry name" value="ACYL-COA SYNTHETASE"/>
    <property type="match status" value="1"/>
</dbReference>
<proteinExistence type="predicted"/>
<name>A0ABQ4RZJ8_9HYPH</name>
<dbReference type="InterPro" id="IPR042099">
    <property type="entry name" value="ANL_N_sf"/>
</dbReference>
<accession>A0ABQ4RZJ8</accession>
<dbReference type="Gene3D" id="3.40.50.12780">
    <property type="entry name" value="N-terminal domain of ligase-like"/>
    <property type="match status" value="1"/>
</dbReference>